<reference evidence="2 3" key="1">
    <citation type="submission" date="2018-08" db="EMBL/GenBank/DDBJ databases">
        <title>Paenibacillus sp. M4BSY-1, whole genome shotgun sequence.</title>
        <authorList>
            <person name="Tuo L."/>
        </authorList>
    </citation>
    <scope>NUCLEOTIDE SEQUENCE [LARGE SCALE GENOMIC DNA]</scope>
    <source>
        <strain evidence="2 3">M4BSY-1</strain>
    </source>
</reference>
<comment type="caution">
    <text evidence="2">The sequence shown here is derived from an EMBL/GenBank/DDBJ whole genome shotgun (WGS) entry which is preliminary data.</text>
</comment>
<evidence type="ECO:0000313" key="2">
    <source>
        <dbReference type="EMBL" id="REK75159.1"/>
    </source>
</evidence>
<dbReference type="EMBL" id="QUBQ01000002">
    <property type="protein sequence ID" value="REK75159.1"/>
    <property type="molecule type" value="Genomic_DNA"/>
</dbReference>
<name>A0A371PGT7_9BACL</name>
<dbReference type="OrthoDB" id="9806213at2"/>
<protein>
    <submittedName>
        <fullName evidence="2">AIPR protein</fullName>
    </submittedName>
</protein>
<accession>A0A371PGT7</accession>
<dbReference type="Pfam" id="PF10592">
    <property type="entry name" value="AIPR"/>
    <property type="match status" value="1"/>
</dbReference>
<evidence type="ECO:0000259" key="1">
    <source>
        <dbReference type="Pfam" id="PF10592"/>
    </source>
</evidence>
<dbReference type="AlphaFoldDB" id="A0A371PGT7"/>
<evidence type="ECO:0000313" key="3">
    <source>
        <dbReference type="Proteomes" id="UP000261905"/>
    </source>
</evidence>
<proteinExistence type="predicted"/>
<keyword evidence="3" id="KW-1185">Reference proteome</keyword>
<sequence length="569" mass="64813">MDMITKGFVNEFIKLNELNSVNESTDFEKFGTHCVIMKEYNALFDVEDCLTDPGTIGIDAVGIIVNGKLVDSIDIINDLVRSNNTIEATFAFVQTKTSGKFEATEIGLFIETVKAFFSGDTTIFKGERMKAFINLMTYIFENSAFMTKGNPICKLYYVTTGNWQDDTTLTSIVQRRVDELVETNLFSDVVFEPCDARVIQKYYRKTKESVQTTFQFEKRVTIPTIDGIQEAYFGITPYNEFLKIVSSENDVIRNILFYENIRDYLGENDVNTSIDQTLKEGKYDFFSVLNNGVTIVADKLGATGDRFTIFNYQVVNGCQTSNVLFNNRNLTGIDKVNVPLRLIVTENDDIKNEITKATNNQTEVKQEQLESLSDFQKSLEKHYNTIEGDSKLFYERRTNQFNSDSTIIKTKIISIPIQIKVFSAMFLENPHAVTGYYGTIASRLSDRIFKKDHKFSPYYASGLAYYRLETLYRTGGLPSKYKQARYHLLMMFKLLVDNGIQPELGSRQIERYANAIISALNNPTKCLEIFTKATELIDKSGIDVSDRDQLKRKEVTDSIIAIVRTVGGR</sequence>
<dbReference type="Proteomes" id="UP000261905">
    <property type="component" value="Unassembled WGS sequence"/>
</dbReference>
<feature type="domain" description="Abortive phage infection protein C-terminal" evidence="1">
    <location>
        <begin position="257"/>
        <end position="499"/>
    </location>
</feature>
<dbReference type="RefSeq" id="WP_116047072.1">
    <property type="nucleotide sequence ID" value="NZ_QUBQ01000002.1"/>
</dbReference>
<gene>
    <name evidence="2" type="ORF">DX130_16135</name>
</gene>
<dbReference type="InterPro" id="IPR018891">
    <property type="entry name" value="AIPR_C"/>
</dbReference>
<organism evidence="2 3">
    <name type="scientific">Paenibacillus paeoniae</name>
    <dbReference type="NCBI Taxonomy" id="2292705"/>
    <lineage>
        <taxon>Bacteria</taxon>
        <taxon>Bacillati</taxon>
        <taxon>Bacillota</taxon>
        <taxon>Bacilli</taxon>
        <taxon>Bacillales</taxon>
        <taxon>Paenibacillaceae</taxon>
        <taxon>Paenibacillus</taxon>
    </lineage>
</organism>